<comment type="caution">
    <text evidence="1">The sequence shown here is derived from an EMBL/GenBank/DDBJ whole genome shotgun (WGS) entry which is preliminary data.</text>
</comment>
<dbReference type="AlphaFoldDB" id="A0A5A5R795"/>
<protein>
    <submittedName>
        <fullName evidence="1">Uncharacterized protein</fullName>
    </submittedName>
</protein>
<name>A0A5A5R795_MICAE</name>
<evidence type="ECO:0000313" key="1">
    <source>
        <dbReference type="EMBL" id="GCA69031.1"/>
    </source>
</evidence>
<accession>A0A5A5R795</accession>
<gene>
    <name evidence="1" type="ORF">MiYa_00553</name>
</gene>
<sequence length="134" mass="14862">MTKPRILTLILSIFSVIQILDIPNSQQVQAQLISQRGVTTFSSERSDSGTGINQRCRYFFYDGGDFKQTCSSFINSGYTTPRTRTSSASGYWESDGSRVRVIIVSPENLSGQIIYQEGRGGELISPSGIRLRPD</sequence>
<reference evidence="1 2" key="1">
    <citation type="submission" date="2018-09" db="EMBL/GenBank/DDBJ databases">
        <title>Evolutionary history of phycoerythrin pigmentation in the water bloom-forming cyanobacterium Microcystis aeruginosa.</title>
        <authorList>
            <person name="Tanabe Y."/>
            <person name="Tanabe Y."/>
            <person name="Yamaguchi H."/>
        </authorList>
    </citation>
    <scope>NUCLEOTIDE SEQUENCE [LARGE SCALE GENOMIC DNA]</scope>
    <source>
        <strain evidence="1 2">NIES-2519</strain>
    </source>
</reference>
<proteinExistence type="predicted"/>
<organism evidence="1 2">
    <name type="scientific">Microcystis aeruginosa NIES-2519</name>
    <dbReference type="NCBI Taxonomy" id="2303981"/>
    <lineage>
        <taxon>Bacteria</taxon>
        <taxon>Bacillati</taxon>
        <taxon>Cyanobacteriota</taxon>
        <taxon>Cyanophyceae</taxon>
        <taxon>Oscillatoriophycideae</taxon>
        <taxon>Chroococcales</taxon>
        <taxon>Microcystaceae</taxon>
        <taxon>Microcystis</taxon>
    </lineage>
</organism>
<dbReference type="Proteomes" id="UP000323569">
    <property type="component" value="Unassembled WGS sequence"/>
</dbReference>
<dbReference type="EMBL" id="BHVO01000005">
    <property type="protein sequence ID" value="GCA69031.1"/>
    <property type="molecule type" value="Genomic_DNA"/>
</dbReference>
<evidence type="ECO:0000313" key="2">
    <source>
        <dbReference type="Proteomes" id="UP000323569"/>
    </source>
</evidence>